<sequence length="747" mass="84733">MRLFLWCCAVLLLSSAVSAKDQISVQLLWKHQFQFAGYYMAIEKGFYADENLEVNLKEFDFSIDLVDEVIQGNSQFGVARTSLLIDKNAGADVVALFAAYQQSPLMLLTRKDSGILLSSDLKDKNVMITNDAKKVGELLAMLLQAGITVSDFKQQRHSYNVQDLIDGNTDAMASYVSNEPYLMEKQGVDYNVIHPKDYGFDMYSDILFSSREFIEQNPDLTDKFYRASMRGWLYAFENIEETAQVIFDKYNSQNKPLDALQFEGQELKKLAFDENGNFGTLSIDKFNQMAQVYLITGSIFLGYDFSDFIYHPPSNFHRLSDAEQSFINQGRKIKVCVNPDWYPYEFIKMGKHEGMVADYLDLILSNVGLTYEVVPSTSWRETLQLAKSNRCDLIAGAMNTVSRSDYLSFSRPYLSIPAVITTLADVDAKPIDQMRVAVIESSAFHEILSDRYPQMKMIGVGRNLDGIRMVQTGAVDGFVGADANIAYVLQEHQVQGLELNDQLRDSWDISVAVTKDGPPLLLNIINKSIQTLDAEEREAIYKRWMSIEYKHSVDYTIIWIILAGVAVIAAIGLYRYFTVLSYNRMLQTIAEKDALTGICSRHKLRSEMDSFVDLANRHNWNLSMVFFDIDDFKQINDQYGHASGDIVLVELSKLVSKMSRKTDRFGRWGGEEFLFIMLETDFEDARKIADKFRDKIENAELGVGQPITCSMGVAQYIRGETVEQWVARADTALYEAKAAGKNCVRVA</sequence>
<feature type="chain" id="PRO_5030710699" description="diguanylate cyclase" evidence="5">
    <location>
        <begin position="20"/>
        <end position="747"/>
    </location>
</feature>
<dbReference type="InterPro" id="IPR043128">
    <property type="entry name" value="Rev_trsase/Diguanyl_cyclase"/>
</dbReference>
<dbReference type="Pfam" id="PF00990">
    <property type="entry name" value="GGDEF"/>
    <property type="match status" value="1"/>
</dbReference>
<dbReference type="FunFam" id="3.30.70.270:FF:000001">
    <property type="entry name" value="Diguanylate cyclase domain protein"/>
    <property type="match status" value="1"/>
</dbReference>
<evidence type="ECO:0000313" key="8">
    <source>
        <dbReference type="Proteomes" id="UP000002171"/>
    </source>
</evidence>
<dbReference type="Pfam" id="PF00497">
    <property type="entry name" value="SBP_bac_3"/>
    <property type="match status" value="1"/>
</dbReference>
<evidence type="ECO:0000256" key="4">
    <source>
        <dbReference type="SAM" id="Phobius"/>
    </source>
</evidence>
<evidence type="ECO:0000256" key="3">
    <source>
        <dbReference type="ARBA" id="ARBA00034247"/>
    </source>
</evidence>
<dbReference type="EC" id="2.7.7.65" evidence="2"/>
<dbReference type="RefSeq" id="WP_007022680.1">
    <property type="nucleotide sequence ID" value="NZ_CH724127.1"/>
</dbReference>
<feature type="domain" description="GGDEF" evidence="6">
    <location>
        <begin position="620"/>
        <end position="747"/>
    </location>
</feature>
<dbReference type="AlphaFoldDB" id="A0A7U8GTA6"/>
<feature type="transmembrane region" description="Helical" evidence="4">
    <location>
        <begin position="557"/>
        <end position="577"/>
    </location>
</feature>
<dbReference type="SUPFAM" id="SSF53850">
    <property type="entry name" value="Periplasmic binding protein-like II"/>
    <property type="match status" value="2"/>
</dbReference>
<evidence type="ECO:0000313" key="7">
    <source>
        <dbReference type="EMBL" id="EAR61945.1"/>
    </source>
</evidence>
<keyword evidence="8" id="KW-1185">Reference proteome</keyword>
<name>A0A7U8GTA6_NEPCE</name>
<proteinExistence type="predicted"/>
<reference evidence="7 8" key="1">
    <citation type="submission" date="2006-02" db="EMBL/GenBank/DDBJ databases">
        <authorList>
            <person name="Pinhassi J."/>
            <person name="Pedros-Alio C."/>
            <person name="Ferriera S."/>
            <person name="Johnson J."/>
            <person name="Kravitz S."/>
            <person name="Halpern A."/>
            <person name="Remington K."/>
            <person name="Beeson K."/>
            <person name="Tran B."/>
            <person name="Rogers Y.-H."/>
            <person name="Friedman R."/>
            <person name="Venter J.C."/>
        </authorList>
    </citation>
    <scope>NUCLEOTIDE SEQUENCE [LARGE SCALE GENOMIC DNA]</scope>
    <source>
        <strain evidence="7 8">MED92</strain>
    </source>
</reference>
<comment type="caution">
    <text evidence="7">The sequence shown here is derived from an EMBL/GenBank/DDBJ whole genome shotgun (WGS) entry which is preliminary data.</text>
</comment>
<keyword evidence="4" id="KW-1133">Transmembrane helix</keyword>
<dbReference type="InterPro" id="IPR029787">
    <property type="entry name" value="Nucleotide_cyclase"/>
</dbReference>
<dbReference type="Pfam" id="PF09084">
    <property type="entry name" value="NMT1"/>
    <property type="match status" value="1"/>
</dbReference>
<dbReference type="InterPro" id="IPR050469">
    <property type="entry name" value="Diguanylate_Cyclase"/>
</dbReference>
<dbReference type="PROSITE" id="PS50887">
    <property type="entry name" value="GGDEF"/>
    <property type="match status" value="1"/>
</dbReference>
<keyword evidence="4" id="KW-0472">Membrane</keyword>
<dbReference type="InterPro" id="IPR001638">
    <property type="entry name" value="Solute-binding_3/MltF_N"/>
</dbReference>
<dbReference type="Gene3D" id="3.30.70.270">
    <property type="match status" value="1"/>
</dbReference>
<dbReference type="PANTHER" id="PTHR45138">
    <property type="entry name" value="REGULATORY COMPONENTS OF SENSORY TRANSDUCTION SYSTEM"/>
    <property type="match status" value="1"/>
</dbReference>
<dbReference type="SMART" id="SM00062">
    <property type="entry name" value="PBPb"/>
    <property type="match status" value="1"/>
</dbReference>
<dbReference type="SUPFAM" id="SSF55073">
    <property type="entry name" value="Nucleotide cyclase"/>
    <property type="match status" value="1"/>
</dbReference>
<protein>
    <recommendedName>
        <fullName evidence="2">diguanylate cyclase</fullName>
        <ecNumber evidence="2">2.7.7.65</ecNumber>
    </recommendedName>
</protein>
<dbReference type="Proteomes" id="UP000002171">
    <property type="component" value="Unassembled WGS sequence"/>
</dbReference>
<keyword evidence="5" id="KW-0732">Signal</keyword>
<dbReference type="PANTHER" id="PTHR45138:SF9">
    <property type="entry name" value="DIGUANYLATE CYCLASE DGCM-RELATED"/>
    <property type="match status" value="1"/>
</dbReference>
<dbReference type="SMART" id="SM00267">
    <property type="entry name" value="GGDEF"/>
    <property type="match status" value="1"/>
</dbReference>
<evidence type="ECO:0000259" key="6">
    <source>
        <dbReference type="PROSITE" id="PS50887"/>
    </source>
</evidence>
<dbReference type="CDD" id="cd13708">
    <property type="entry name" value="PBP2_BvgS_like_1"/>
    <property type="match status" value="1"/>
</dbReference>
<comment type="catalytic activity">
    <reaction evidence="3">
        <text>2 GTP = 3',3'-c-di-GMP + 2 diphosphate</text>
        <dbReference type="Rhea" id="RHEA:24898"/>
        <dbReference type="ChEBI" id="CHEBI:33019"/>
        <dbReference type="ChEBI" id="CHEBI:37565"/>
        <dbReference type="ChEBI" id="CHEBI:58805"/>
        <dbReference type="EC" id="2.7.7.65"/>
    </reaction>
</comment>
<evidence type="ECO:0000256" key="2">
    <source>
        <dbReference type="ARBA" id="ARBA00012528"/>
    </source>
</evidence>
<organism evidence="7 8">
    <name type="scientific">Neptuniibacter caesariensis</name>
    <dbReference type="NCBI Taxonomy" id="207954"/>
    <lineage>
        <taxon>Bacteria</taxon>
        <taxon>Pseudomonadati</taxon>
        <taxon>Pseudomonadota</taxon>
        <taxon>Gammaproteobacteria</taxon>
        <taxon>Oceanospirillales</taxon>
        <taxon>Oceanospirillaceae</taxon>
        <taxon>Neptuniibacter</taxon>
    </lineage>
</organism>
<feature type="signal peptide" evidence="5">
    <location>
        <begin position="1"/>
        <end position="19"/>
    </location>
</feature>
<dbReference type="InterPro" id="IPR000160">
    <property type="entry name" value="GGDEF_dom"/>
</dbReference>
<dbReference type="Gene3D" id="3.40.190.10">
    <property type="entry name" value="Periplasmic binding protein-like II"/>
    <property type="match status" value="4"/>
</dbReference>
<dbReference type="OrthoDB" id="9180959at2"/>
<dbReference type="CDD" id="cd01949">
    <property type="entry name" value="GGDEF"/>
    <property type="match status" value="1"/>
</dbReference>
<dbReference type="EMBL" id="AAOW01000005">
    <property type="protein sequence ID" value="EAR61945.1"/>
    <property type="molecule type" value="Genomic_DNA"/>
</dbReference>
<dbReference type="InterPro" id="IPR015168">
    <property type="entry name" value="SsuA/THI5"/>
</dbReference>
<comment type="cofactor">
    <cofactor evidence="1">
        <name>Mg(2+)</name>
        <dbReference type="ChEBI" id="CHEBI:18420"/>
    </cofactor>
</comment>
<gene>
    <name evidence="7" type="ORF">MED92_03318</name>
</gene>
<keyword evidence="4" id="KW-0812">Transmembrane</keyword>
<accession>A0A7U8GTA6</accession>
<dbReference type="GO" id="GO:0052621">
    <property type="term" value="F:diguanylate cyclase activity"/>
    <property type="evidence" value="ECO:0007669"/>
    <property type="project" value="UniProtKB-EC"/>
</dbReference>
<evidence type="ECO:0000256" key="5">
    <source>
        <dbReference type="SAM" id="SignalP"/>
    </source>
</evidence>
<dbReference type="NCBIfam" id="TIGR00254">
    <property type="entry name" value="GGDEF"/>
    <property type="match status" value="1"/>
</dbReference>
<evidence type="ECO:0000256" key="1">
    <source>
        <dbReference type="ARBA" id="ARBA00001946"/>
    </source>
</evidence>